<accession>A0AAV9UF59</accession>
<gene>
    <name evidence="2" type="ORF">TWF696_009096</name>
</gene>
<sequence length="213" mass="23747">MSESEQKGFLKSVFRLPWFGVTHSSAKIDEWIKNGFSSSAGENSDVSAIVDATKTVILDVFKKRKDGMKSAYIEAYTDGIIEMDANGMISARLKRDEDQCMEDEKLDQRKKPRQTSAITANSTNSTTKRQDFPVRYLRFYPDDDPKFTSNSLDTAYPYDPNPNLFASLGRLNTHSAKIADVQTAMAALDPNSPLRRILGVLQNEDGTTKGFVG</sequence>
<dbReference type="AlphaFoldDB" id="A0AAV9UF59"/>
<feature type="region of interest" description="Disordered" evidence="1">
    <location>
        <begin position="99"/>
        <end position="127"/>
    </location>
</feature>
<proteinExistence type="predicted"/>
<comment type="caution">
    <text evidence="2">The sequence shown here is derived from an EMBL/GenBank/DDBJ whole genome shotgun (WGS) entry which is preliminary data.</text>
</comment>
<evidence type="ECO:0000313" key="2">
    <source>
        <dbReference type="EMBL" id="KAK6340776.1"/>
    </source>
</evidence>
<organism evidence="2 3">
    <name type="scientific">Orbilia brochopaga</name>
    <dbReference type="NCBI Taxonomy" id="3140254"/>
    <lineage>
        <taxon>Eukaryota</taxon>
        <taxon>Fungi</taxon>
        <taxon>Dikarya</taxon>
        <taxon>Ascomycota</taxon>
        <taxon>Pezizomycotina</taxon>
        <taxon>Orbiliomycetes</taxon>
        <taxon>Orbiliales</taxon>
        <taxon>Orbiliaceae</taxon>
        <taxon>Orbilia</taxon>
    </lineage>
</organism>
<evidence type="ECO:0000256" key="1">
    <source>
        <dbReference type="SAM" id="MobiDB-lite"/>
    </source>
</evidence>
<name>A0AAV9UF59_9PEZI</name>
<feature type="compositionally biased region" description="Low complexity" evidence="1">
    <location>
        <begin position="115"/>
        <end position="127"/>
    </location>
</feature>
<reference evidence="2 3" key="1">
    <citation type="submission" date="2019-10" db="EMBL/GenBank/DDBJ databases">
        <authorList>
            <person name="Palmer J.M."/>
        </authorList>
    </citation>
    <scope>NUCLEOTIDE SEQUENCE [LARGE SCALE GENOMIC DNA]</scope>
    <source>
        <strain evidence="2 3">TWF696</strain>
    </source>
</reference>
<evidence type="ECO:0000313" key="3">
    <source>
        <dbReference type="Proteomes" id="UP001375240"/>
    </source>
</evidence>
<dbReference type="Proteomes" id="UP001375240">
    <property type="component" value="Unassembled WGS sequence"/>
</dbReference>
<dbReference type="EMBL" id="JAVHNQ010000008">
    <property type="protein sequence ID" value="KAK6340776.1"/>
    <property type="molecule type" value="Genomic_DNA"/>
</dbReference>
<protein>
    <submittedName>
        <fullName evidence="2">Uncharacterized protein</fullName>
    </submittedName>
</protein>
<feature type="compositionally biased region" description="Basic and acidic residues" evidence="1">
    <location>
        <begin position="99"/>
        <end position="109"/>
    </location>
</feature>
<keyword evidence="3" id="KW-1185">Reference proteome</keyword>